<sequence length="591" mass="66487">MLPLKKIQRLPDMSFAISAYFPLGFYQGSDSGGKPEPYPSPNRLYSALVSTAYLTFGFEKHAVDSSLTDEQIHDALAWLEGNPPQEILFPRIVKAGSDAIAYRNKGYVIDAKKKNPQDKISSANASIATAYMQEPESGILLTWKWDENPSIEIARTLDSLCNEVPYLGEACSVVELQTHENYVLPYDALDSVWTLSSESALKGVSRRNRSFSVPKEGRLEDLKMAFATVNPTSKGKRKDLRVSFKEDEQNFLNEYLPLQTEGHARYNPPSSQEGSALKAPWPVAFYLEVEEIDGKCDEDGKPVWEPDESTFIGWAVALHRFLVKQWGIDPSPMLIGKYAPGIDRPANNVAIQIFDSALKNQYAHELREDISEMGPGFLIMVPRNMPQSDIQRLQNICRQVKGKTLYYTSNETTLRLGAFTTIDAEHLWRPAVEGMCRYWTPRPFAIAETRIIPDIRHGRKWKVREDVCLALGHVWRDQYVSRLSNDNREERYWDLVDAVKAKGSNFRVFDCRAVHRVNMSDYVHHANASNILRGVSALIAISDDAKSLDCAALAIGQSRHLGGGFLIPMDFSVSALKSDECFGKGAPIWLK</sequence>
<dbReference type="NCBIfam" id="TIGR02165">
    <property type="entry name" value="cas5_6_GSU0054"/>
    <property type="match status" value="1"/>
</dbReference>
<protein>
    <submittedName>
        <fullName evidence="1">CRISPR-associated protein, GSU0054 family (Cas_GSU0054)</fullName>
    </submittedName>
</protein>
<evidence type="ECO:0000313" key="1">
    <source>
        <dbReference type="EMBL" id="EFM42306.1"/>
    </source>
</evidence>
<accession>E0Q562</accession>
<comment type="caution">
    <text evidence="1">The sequence shown here is derived from an EMBL/GenBank/DDBJ whole genome shotgun (WGS) entry which is preliminary data.</text>
</comment>
<dbReference type="InterPro" id="IPR019089">
    <property type="entry name" value="Cas_GSU0054"/>
</dbReference>
<gene>
    <name evidence="1" type="ORF">HMPREF0168_0269</name>
</gene>
<dbReference type="EMBL" id="AEEQ01000005">
    <property type="protein sequence ID" value="EFM42306.1"/>
    <property type="molecule type" value="Genomic_DNA"/>
</dbReference>
<reference evidence="1 2" key="1">
    <citation type="submission" date="2010-08" db="EMBL/GenBank/DDBJ databases">
        <authorList>
            <person name="Muzny D."/>
            <person name="Qin X."/>
            <person name="Deng J."/>
            <person name="Jiang H."/>
            <person name="Liu Y."/>
            <person name="Qu J."/>
            <person name="Song X.-Z."/>
            <person name="Zhang L."/>
            <person name="Thornton R."/>
            <person name="Coyle M."/>
            <person name="Francisco L."/>
            <person name="Jackson L."/>
            <person name="Javaid M."/>
            <person name="Korchina V."/>
            <person name="Kovar C."/>
            <person name="Mata R."/>
            <person name="Mathew T."/>
            <person name="Ngo R."/>
            <person name="Nguyen L."/>
            <person name="Nguyen N."/>
            <person name="Okwuonu G."/>
            <person name="Ongeri F."/>
            <person name="Pham C."/>
            <person name="Simmons D."/>
            <person name="Wilczek-Boney K."/>
            <person name="Hale W."/>
            <person name="Jakkamsetti A."/>
            <person name="Pham P."/>
            <person name="Ruth R."/>
            <person name="San Lucas F."/>
            <person name="Warren J."/>
            <person name="Zhang J."/>
            <person name="Zhao Z."/>
            <person name="Zhou C."/>
            <person name="Zhu D."/>
            <person name="Lee S."/>
            <person name="Bess C."/>
            <person name="Blankenburg K."/>
            <person name="Forbes L."/>
            <person name="Fu Q."/>
            <person name="Gubbala S."/>
            <person name="Hirani K."/>
            <person name="Jayaseelan J.C."/>
            <person name="Lara F."/>
            <person name="Munidasa M."/>
            <person name="Palculict T."/>
            <person name="Patil S."/>
            <person name="Pu L.-L."/>
            <person name="Saada N."/>
            <person name="Tang L."/>
            <person name="Weissenberger G."/>
            <person name="Zhu Y."/>
            <person name="Hemphill L."/>
            <person name="Shang Y."/>
            <person name="Youmans B."/>
            <person name="Ayvaz T."/>
            <person name="Ross M."/>
            <person name="Santibanez J."/>
            <person name="Aqrawi P."/>
            <person name="Gross S."/>
            <person name="Joshi V."/>
            <person name="Fowler G."/>
            <person name="Nazareth L."/>
            <person name="Reid J."/>
            <person name="Worley K."/>
            <person name="Petrosino J."/>
            <person name="Highlander S."/>
            <person name="Gibbs R."/>
        </authorList>
    </citation>
    <scope>NUCLEOTIDE SEQUENCE [LARGE SCALE GENOMIC DNA]</scope>
    <source>
        <strain evidence="1 2">ATCC 27679</strain>
    </source>
</reference>
<dbReference type="AlphaFoldDB" id="E0Q562"/>
<dbReference type="HOGENOM" id="CLU_038815_0_0_11"/>
<organism evidence="1 2">
    <name type="scientific">Bifidobacterium dentium ATCC 27679</name>
    <dbReference type="NCBI Taxonomy" id="871562"/>
    <lineage>
        <taxon>Bacteria</taxon>
        <taxon>Bacillati</taxon>
        <taxon>Actinomycetota</taxon>
        <taxon>Actinomycetes</taxon>
        <taxon>Bifidobacteriales</taxon>
        <taxon>Bifidobacteriaceae</taxon>
        <taxon>Bifidobacterium</taxon>
    </lineage>
</organism>
<dbReference type="Proteomes" id="UP000003323">
    <property type="component" value="Unassembled WGS sequence"/>
</dbReference>
<evidence type="ECO:0000313" key="2">
    <source>
        <dbReference type="Proteomes" id="UP000003323"/>
    </source>
</evidence>
<proteinExistence type="predicted"/>
<name>E0Q562_9BIFI</name>